<dbReference type="InterPro" id="IPR006330">
    <property type="entry name" value="Ado/ade_deaminase"/>
</dbReference>
<name>D3TC07_ACIB4</name>
<dbReference type="Pfam" id="PF00962">
    <property type="entry name" value="A_deaminase"/>
    <property type="match status" value="1"/>
</dbReference>
<dbReference type="NCBIfam" id="NF006850">
    <property type="entry name" value="PRK09358.1-6"/>
    <property type="match status" value="1"/>
</dbReference>
<dbReference type="Proteomes" id="UP000001400">
    <property type="component" value="Chromosome"/>
</dbReference>
<gene>
    <name evidence="7" type="ordered locus">Aboo_0281</name>
</gene>
<dbReference type="RefSeq" id="WP_012997091.1">
    <property type="nucleotide sequence ID" value="NC_013926.1"/>
</dbReference>
<proteinExistence type="inferred from homology"/>
<dbReference type="PANTHER" id="PTHR43114">
    <property type="entry name" value="ADENINE DEAMINASE"/>
    <property type="match status" value="1"/>
</dbReference>
<dbReference type="SUPFAM" id="SSF51556">
    <property type="entry name" value="Metallo-dependent hydrolases"/>
    <property type="match status" value="1"/>
</dbReference>
<dbReference type="InterPro" id="IPR032466">
    <property type="entry name" value="Metal_Hydrolase"/>
</dbReference>
<reference evidence="7" key="1">
    <citation type="submission" date="2010-02" db="EMBL/GenBank/DDBJ databases">
        <title>Complete sequence of Aciduliprofundum boonei T469.</title>
        <authorList>
            <consortium name="US DOE Joint Genome Institute"/>
            <person name="Lucas S."/>
            <person name="Copeland A."/>
            <person name="Lapidus A."/>
            <person name="Cheng J.-F."/>
            <person name="Bruce D."/>
            <person name="Goodwin L."/>
            <person name="Pitluck S."/>
            <person name="Saunders E."/>
            <person name="Detter J.C."/>
            <person name="Han C."/>
            <person name="Tapia R."/>
            <person name="Land M."/>
            <person name="Hauser L."/>
            <person name="Kyrpides N."/>
            <person name="Mikhailova N."/>
            <person name="Flores G."/>
            <person name="Reysenbach A.-L."/>
            <person name="Woyke T."/>
        </authorList>
    </citation>
    <scope>NUCLEOTIDE SEQUENCE</scope>
    <source>
        <strain evidence="7">T469</strain>
    </source>
</reference>
<keyword evidence="5" id="KW-0546">Nucleotide metabolism</keyword>
<dbReference type="CDD" id="cd01320">
    <property type="entry name" value="ADA"/>
    <property type="match status" value="1"/>
</dbReference>
<evidence type="ECO:0000256" key="3">
    <source>
        <dbReference type="ARBA" id="ARBA00022801"/>
    </source>
</evidence>
<evidence type="ECO:0000313" key="7">
    <source>
        <dbReference type="EMBL" id="ADD08092.1"/>
    </source>
</evidence>
<evidence type="ECO:0000256" key="4">
    <source>
        <dbReference type="ARBA" id="ARBA00022833"/>
    </source>
</evidence>
<feature type="domain" description="Adenosine deaminase" evidence="6">
    <location>
        <begin position="10"/>
        <end position="329"/>
    </location>
</feature>
<keyword evidence="2" id="KW-0479">Metal-binding</keyword>
<dbReference type="GO" id="GO:0043103">
    <property type="term" value="P:hypoxanthine salvage"/>
    <property type="evidence" value="ECO:0007669"/>
    <property type="project" value="TreeGrafter"/>
</dbReference>
<dbReference type="InterPro" id="IPR001365">
    <property type="entry name" value="A_deaminase_dom"/>
</dbReference>
<keyword evidence="4" id="KW-0862">Zinc</keyword>
<evidence type="ECO:0000256" key="1">
    <source>
        <dbReference type="ARBA" id="ARBA00001947"/>
    </source>
</evidence>
<protein>
    <submittedName>
        <fullName evidence="7">Adenosine deaminase</fullName>
        <ecNumber evidence="7">3.5.4.4</ecNumber>
    </submittedName>
</protein>
<evidence type="ECO:0000259" key="6">
    <source>
        <dbReference type="Pfam" id="PF00962"/>
    </source>
</evidence>
<dbReference type="EC" id="3.5.4.4" evidence="7"/>
<dbReference type="InterPro" id="IPR028892">
    <property type="entry name" value="ADE"/>
</dbReference>
<comment type="cofactor">
    <cofactor evidence="1">
        <name>Zn(2+)</name>
        <dbReference type="ChEBI" id="CHEBI:29105"/>
    </cofactor>
</comment>
<dbReference type="PANTHER" id="PTHR43114:SF6">
    <property type="entry name" value="ADENINE DEAMINASE"/>
    <property type="match status" value="1"/>
</dbReference>
<evidence type="ECO:0000313" key="8">
    <source>
        <dbReference type="Proteomes" id="UP000001400"/>
    </source>
</evidence>
<dbReference type="GO" id="GO:0000034">
    <property type="term" value="F:adenine deaminase activity"/>
    <property type="evidence" value="ECO:0007669"/>
    <property type="project" value="InterPro"/>
</dbReference>
<dbReference type="GO" id="GO:0006146">
    <property type="term" value="P:adenine catabolic process"/>
    <property type="evidence" value="ECO:0007669"/>
    <property type="project" value="InterPro"/>
</dbReference>
<dbReference type="KEGG" id="abi:Aboo_0281"/>
<accession>D3TC07</accession>
<dbReference type="NCBIfam" id="TIGR01430">
    <property type="entry name" value="aden_deam"/>
    <property type="match status" value="1"/>
</dbReference>
<dbReference type="HAMAP" id="MF_01962">
    <property type="entry name" value="Adenine_deaminase"/>
    <property type="match status" value="1"/>
</dbReference>
<dbReference type="GeneID" id="8827223"/>
<dbReference type="Gene3D" id="3.20.20.140">
    <property type="entry name" value="Metal-dependent hydrolases"/>
    <property type="match status" value="1"/>
</dbReference>
<dbReference type="EMBL" id="CP001941">
    <property type="protein sequence ID" value="ADD08092.1"/>
    <property type="molecule type" value="Genomic_DNA"/>
</dbReference>
<evidence type="ECO:0000256" key="2">
    <source>
        <dbReference type="ARBA" id="ARBA00022723"/>
    </source>
</evidence>
<evidence type="ECO:0000256" key="5">
    <source>
        <dbReference type="ARBA" id="ARBA00023080"/>
    </source>
</evidence>
<keyword evidence="8" id="KW-1185">Reference proteome</keyword>
<dbReference type="HOGENOM" id="CLU_039228_7_0_2"/>
<sequence>MVSSLINALPKAELHIHVEGTLEPVLMMSLARNNNVSIPYNSIDEIKNAYRFKNLEDFLRLYYSGLRVLKDEDDFYILTMNYLKRASENNVRHVELSFDPQAHTRRGVRFEEVIEGIHSALKDGERKYGISWVIILSILRDLSVEDALHTLSRAEEYKDIIDAIGLDSAEVGNPPSKFKKVFEKAKTSGFHLVAHAGEEGPPSYIKEAIDLGVERIDHGVRAIEDETLMKMLGRMRIAFTLCPLSNLKLNVVKSLKNYPIREFSKVGIRVTINSDDPAYFGGYINKNYEEVAKALNLKPKEIIEIARNSIIASFASDERKREILREINDVEKNYFESA</sequence>
<keyword evidence="3 7" id="KW-0378">Hydrolase</keyword>
<dbReference type="GO" id="GO:0009117">
    <property type="term" value="P:nucleotide metabolic process"/>
    <property type="evidence" value="ECO:0007669"/>
    <property type="project" value="UniProtKB-KW"/>
</dbReference>
<dbReference type="GO" id="GO:0046872">
    <property type="term" value="F:metal ion binding"/>
    <property type="evidence" value="ECO:0007669"/>
    <property type="project" value="UniProtKB-KW"/>
</dbReference>
<dbReference type="AlphaFoldDB" id="D3TC07"/>
<organism evidence="7 8">
    <name type="scientific">Aciduliprofundum boonei (strain DSM 19572 / T469)</name>
    <dbReference type="NCBI Taxonomy" id="439481"/>
    <lineage>
        <taxon>Archaea</taxon>
        <taxon>Methanobacteriati</taxon>
        <taxon>Thermoplasmatota</taxon>
        <taxon>DHVE2 group</taxon>
        <taxon>Candidatus Aciduliprofundum</taxon>
    </lineage>
</organism>
<dbReference type="GO" id="GO:0005829">
    <property type="term" value="C:cytosol"/>
    <property type="evidence" value="ECO:0007669"/>
    <property type="project" value="TreeGrafter"/>
</dbReference>